<comment type="caution">
    <text evidence="2">The sequence shown here is derived from an EMBL/GenBank/DDBJ whole genome shotgun (WGS) entry which is preliminary data.</text>
</comment>
<sequence length="69" mass="8033">MICYISFFVLNLPQKVLPEIFDGDWNIASYSILTLISIVLGVSAYNSFVRKHVEEYEVLNYLKEKESNK</sequence>
<gene>
    <name evidence="2" type="ORF">HI921_14090</name>
</gene>
<dbReference type="AlphaFoldDB" id="A0A848MXJ1"/>
<organism evidence="2 3">
    <name type="scientific">Enterococcus mundtii</name>
    <dbReference type="NCBI Taxonomy" id="53346"/>
    <lineage>
        <taxon>Bacteria</taxon>
        <taxon>Bacillati</taxon>
        <taxon>Bacillota</taxon>
        <taxon>Bacilli</taxon>
        <taxon>Lactobacillales</taxon>
        <taxon>Enterococcaceae</taxon>
        <taxon>Enterococcus</taxon>
    </lineage>
</organism>
<keyword evidence="1" id="KW-0812">Transmembrane</keyword>
<evidence type="ECO:0000256" key="1">
    <source>
        <dbReference type="SAM" id="Phobius"/>
    </source>
</evidence>
<feature type="transmembrane region" description="Helical" evidence="1">
    <location>
        <begin position="28"/>
        <end position="48"/>
    </location>
</feature>
<name>A0A848MXJ1_ENTMU</name>
<accession>A0A848MXJ1</accession>
<dbReference type="EMBL" id="JABCAG010000062">
    <property type="protein sequence ID" value="NMP59574.1"/>
    <property type="molecule type" value="Genomic_DNA"/>
</dbReference>
<evidence type="ECO:0008006" key="4">
    <source>
        <dbReference type="Google" id="ProtNLM"/>
    </source>
</evidence>
<protein>
    <recommendedName>
        <fullName evidence="4">DUF485 domain-containing protein</fullName>
    </recommendedName>
</protein>
<keyword evidence="1" id="KW-1133">Transmembrane helix</keyword>
<evidence type="ECO:0000313" key="3">
    <source>
        <dbReference type="Proteomes" id="UP000557857"/>
    </source>
</evidence>
<proteinExistence type="predicted"/>
<evidence type="ECO:0000313" key="2">
    <source>
        <dbReference type="EMBL" id="NMP59574.1"/>
    </source>
</evidence>
<keyword evidence="1" id="KW-0472">Membrane</keyword>
<dbReference type="Proteomes" id="UP000557857">
    <property type="component" value="Unassembled WGS sequence"/>
</dbReference>
<reference evidence="2 3" key="1">
    <citation type="submission" date="2020-04" db="EMBL/GenBank/DDBJ databases">
        <authorList>
            <person name="Abaymova A."/>
            <person name="Teymurazov M."/>
            <person name="Tazyna O."/>
            <person name="Chatushin Y."/>
            <person name="Svetoch E."/>
            <person name="Pereligyn V."/>
            <person name="Pohylenko V."/>
            <person name="Platonov M."/>
            <person name="Kartsev N."/>
            <person name="Skryabin Y."/>
            <person name="Sizova A."/>
            <person name="Solomentsev V."/>
            <person name="Kislichkina A."/>
            <person name="Bogun A."/>
        </authorList>
    </citation>
    <scope>NUCLEOTIDE SEQUENCE [LARGE SCALE GENOMIC DNA]</scope>
    <source>
        <strain evidence="3">SCPM-O-B-8398 (E28)</strain>
    </source>
</reference>